<dbReference type="PANTHER" id="PTHR47191:SF2">
    <property type="entry name" value="OS05G0170800 PROTEIN"/>
    <property type="match status" value="1"/>
</dbReference>
<dbReference type="HAMAP" id="MF_00791">
    <property type="entry name" value="ApaG"/>
    <property type="match status" value="1"/>
</dbReference>
<accession>A0ABW5DN86</accession>
<dbReference type="Pfam" id="PF04379">
    <property type="entry name" value="DUF525"/>
    <property type="match status" value="1"/>
</dbReference>
<name>A0ABW5DN86_9PROT</name>
<evidence type="ECO:0000256" key="2">
    <source>
        <dbReference type="HAMAP-Rule" id="MF_00791"/>
    </source>
</evidence>
<protein>
    <recommendedName>
        <fullName evidence="1 2">Protein ApaG</fullName>
    </recommendedName>
</protein>
<dbReference type="EMBL" id="JBHUIP010000003">
    <property type="protein sequence ID" value="MFD2262005.1"/>
    <property type="molecule type" value="Genomic_DNA"/>
</dbReference>
<dbReference type="InterPro" id="IPR023065">
    <property type="entry name" value="Uncharacterised_ApaG"/>
</dbReference>
<evidence type="ECO:0000313" key="4">
    <source>
        <dbReference type="EMBL" id="MFD2262005.1"/>
    </source>
</evidence>
<organism evidence="4 5">
    <name type="scientific">Lacibacterium aquatile</name>
    <dbReference type="NCBI Taxonomy" id="1168082"/>
    <lineage>
        <taxon>Bacteria</taxon>
        <taxon>Pseudomonadati</taxon>
        <taxon>Pseudomonadota</taxon>
        <taxon>Alphaproteobacteria</taxon>
        <taxon>Rhodospirillales</taxon>
        <taxon>Rhodospirillaceae</taxon>
    </lineage>
</organism>
<dbReference type="NCBIfam" id="NF003967">
    <property type="entry name" value="PRK05461.1"/>
    <property type="match status" value="1"/>
</dbReference>
<dbReference type="PROSITE" id="PS51087">
    <property type="entry name" value="APAG"/>
    <property type="match status" value="1"/>
</dbReference>
<evidence type="ECO:0000313" key="5">
    <source>
        <dbReference type="Proteomes" id="UP001597295"/>
    </source>
</evidence>
<dbReference type="InterPro" id="IPR050718">
    <property type="entry name" value="ApaG-like"/>
</dbReference>
<evidence type="ECO:0000256" key="1">
    <source>
        <dbReference type="ARBA" id="ARBA00017693"/>
    </source>
</evidence>
<reference evidence="5" key="1">
    <citation type="journal article" date="2019" name="Int. J. Syst. Evol. Microbiol.">
        <title>The Global Catalogue of Microorganisms (GCM) 10K type strain sequencing project: providing services to taxonomists for standard genome sequencing and annotation.</title>
        <authorList>
            <consortium name="The Broad Institute Genomics Platform"/>
            <consortium name="The Broad Institute Genome Sequencing Center for Infectious Disease"/>
            <person name="Wu L."/>
            <person name="Ma J."/>
        </authorList>
    </citation>
    <scope>NUCLEOTIDE SEQUENCE [LARGE SCALE GENOMIC DNA]</scope>
    <source>
        <strain evidence="5">CGMCC 1.19062</strain>
    </source>
</reference>
<dbReference type="PANTHER" id="PTHR47191">
    <property type="entry name" value="OS05G0170800 PROTEIN"/>
    <property type="match status" value="1"/>
</dbReference>
<proteinExistence type="inferred from homology"/>
<sequence length="133" mass="14736">MYSATTEHITVTVQPIYLAEQSSPDEGRYVWAYHVRIHNEGTQTVQLRSRYWQITDALGRVQEVRGPGVVGEQPVLKPGEEFEYTSGTPLPTPSGIMVGSYTMERINGTEAEAFEIAIPAFSLDSPHGAVRLN</sequence>
<dbReference type="InterPro" id="IPR036767">
    <property type="entry name" value="ApaG_sf"/>
</dbReference>
<dbReference type="Gene3D" id="2.60.40.1470">
    <property type="entry name" value="ApaG domain"/>
    <property type="match status" value="1"/>
</dbReference>
<evidence type="ECO:0000259" key="3">
    <source>
        <dbReference type="PROSITE" id="PS51087"/>
    </source>
</evidence>
<gene>
    <name evidence="2 4" type="primary">apaG</name>
    <name evidence="4" type="ORF">ACFSM5_03835</name>
</gene>
<keyword evidence="5" id="KW-1185">Reference proteome</keyword>
<dbReference type="RefSeq" id="WP_379874915.1">
    <property type="nucleotide sequence ID" value="NZ_JBHUIP010000003.1"/>
</dbReference>
<dbReference type="InterPro" id="IPR007474">
    <property type="entry name" value="ApaG_domain"/>
</dbReference>
<comment type="caution">
    <text evidence="4">The sequence shown here is derived from an EMBL/GenBank/DDBJ whole genome shotgun (WGS) entry which is preliminary data.</text>
</comment>
<dbReference type="SUPFAM" id="SSF110069">
    <property type="entry name" value="ApaG-like"/>
    <property type="match status" value="1"/>
</dbReference>
<feature type="domain" description="ApaG" evidence="3">
    <location>
        <begin position="3"/>
        <end position="130"/>
    </location>
</feature>
<dbReference type="Proteomes" id="UP001597295">
    <property type="component" value="Unassembled WGS sequence"/>
</dbReference>